<dbReference type="PROSITE" id="PS51283">
    <property type="entry name" value="DUSP"/>
    <property type="match status" value="2"/>
</dbReference>
<evidence type="ECO:0000256" key="12">
    <source>
        <dbReference type="ARBA" id="ARBA00022801"/>
    </source>
</evidence>
<dbReference type="InterPro" id="IPR013083">
    <property type="entry name" value="Znf_RING/FYVE/PHD"/>
</dbReference>
<feature type="domain" description="DUSP" evidence="21">
    <location>
        <begin position="639"/>
        <end position="732"/>
    </location>
</feature>
<dbReference type="SUPFAM" id="SSF57850">
    <property type="entry name" value="RING/U-box"/>
    <property type="match status" value="1"/>
</dbReference>
<dbReference type="SMART" id="SM00695">
    <property type="entry name" value="DUSP"/>
    <property type="match status" value="2"/>
</dbReference>
<evidence type="ECO:0000256" key="10">
    <source>
        <dbReference type="ARBA" id="ARBA00022771"/>
    </source>
</evidence>
<proteinExistence type="inferred from homology"/>
<evidence type="ECO:0000256" key="18">
    <source>
        <dbReference type="SAM" id="MobiDB-lite"/>
    </source>
</evidence>
<dbReference type="CDD" id="cd02674">
    <property type="entry name" value="Peptidase_C19R"/>
    <property type="match status" value="1"/>
</dbReference>
<keyword evidence="11 17" id="KW-0833">Ubl conjugation pathway</keyword>
<comment type="subcellular location">
    <subcellularLocation>
        <location evidence="2">Cytoplasm</location>
        <location evidence="2">Cytoskeleton</location>
        <location evidence="2">Microtubule organizing center</location>
        <location evidence="2">Centrosome</location>
    </subcellularLocation>
    <subcellularLocation>
        <location evidence="3">Cytoplasm</location>
        <location evidence="3">Perinuclear region</location>
    </subcellularLocation>
</comment>
<dbReference type="PROSITE" id="PS00973">
    <property type="entry name" value="USP_2"/>
    <property type="match status" value="1"/>
</dbReference>
<keyword evidence="10 16" id="KW-0863">Zinc-finger</keyword>
<keyword evidence="12 17" id="KW-0378">Hydrolase</keyword>
<dbReference type="PROSITE" id="PS50235">
    <property type="entry name" value="USP_3"/>
    <property type="match status" value="1"/>
</dbReference>
<dbReference type="PANTHER" id="PTHR21646">
    <property type="entry name" value="UBIQUITIN CARBOXYL-TERMINAL HYDROLASE"/>
    <property type="match status" value="1"/>
</dbReference>
<keyword evidence="5" id="KW-0963">Cytoplasm</keyword>
<evidence type="ECO:0000313" key="22">
    <source>
        <dbReference type="Ensembl" id="ENSAOCP00000035653.1"/>
    </source>
</evidence>
<evidence type="ECO:0000256" key="11">
    <source>
        <dbReference type="ARBA" id="ARBA00022786"/>
    </source>
</evidence>
<evidence type="ECO:0000259" key="21">
    <source>
        <dbReference type="PROSITE" id="PS51283"/>
    </source>
</evidence>
<reference evidence="22" key="2">
    <citation type="submission" date="2025-08" db="UniProtKB">
        <authorList>
            <consortium name="Ensembl"/>
        </authorList>
    </citation>
    <scope>IDENTIFICATION</scope>
</reference>
<dbReference type="Gene3D" id="3.30.2230.10">
    <property type="entry name" value="DUSP-like"/>
    <property type="match status" value="2"/>
</dbReference>
<dbReference type="SUPFAM" id="SSF143791">
    <property type="entry name" value="DUSP-like"/>
    <property type="match status" value="2"/>
</dbReference>
<evidence type="ECO:0000256" key="9">
    <source>
        <dbReference type="ARBA" id="ARBA00022737"/>
    </source>
</evidence>
<dbReference type="PROSITE" id="PS00972">
    <property type="entry name" value="USP_1"/>
    <property type="match status" value="1"/>
</dbReference>
<dbReference type="GO" id="GO:0006508">
    <property type="term" value="P:proteolysis"/>
    <property type="evidence" value="ECO:0007669"/>
    <property type="project" value="UniProtKB-KW"/>
</dbReference>
<dbReference type="Pfam" id="PF06337">
    <property type="entry name" value="DUSP"/>
    <property type="match status" value="2"/>
</dbReference>
<feature type="compositionally biased region" description="Acidic residues" evidence="18">
    <location>
        <begin position="323"/>
        <end position="334"/>
    </location>
</feature>
<protein>
    <recommendedName>
        <fullName evidence="17">Ubiquitin carboxyl-terminal hydrolase</fullName>
        <ecNumber evidence="17">3.4.19.12</ecNumber>
    </recommendedName>
</protein>
<evidence type="ECO:0000256" key="13">
    <source>
        <dbReference type="ARBA" id="ARBA00022807"/>
    </source>
</evidence>
<dbReference type="InterPro" id="IPR018200">
    <property type="entry name" value="USP_CS"/>
</dbReference>
<feature type="region of interest" description="Disordered" evidence="18">
    <location>
        <begin position="250"/>
        <end position="361"/>
    </location>
</feature>
<keyword evidence="13 17" id="KW-0788">Thiol protease</keyword>
<accession>A0AAQ5X2Y6</accession>
<evidence type="ECO:0000256" key="6">
    <source>
        <dbReference type="ARBA" id="ARBA00022583"/>
    </source>
</evidence>
<dbReference type="InterPro" id="IPR035927">
    <property type="entry name" value="DUSP-like_sf"/>
</dbReference>
<keyword evidence="23" id="KW-1185">Reference proteome</keyword>
<reference evidence="22" key="3">
    <citation type="submission" date="2025-09" db="UniProtKB">
        <authorList>
            <consortium name="Ensembl"/>
        </authorList>
    </citation>
    <scope>IDENTIFICATION</scope>
</reference>
<dbReference type="AlphaFoldDB" id="A0AAQ5X2Y6"/>
<sequence>MAEQDVCPHLDSIGEVTKEDLLQKSKGTCQSCGAGGPNLWACLQNDCPYVGCGESYSDHSTLHAQAKKHNLTVNLTTFRIWCYVCEREVFLESRPALVPVPAAPHHCKATEQVRVLLTSLFAVSPYSTLAVKIFMGVVLLLFAGLTGMKNIGNSCYMNAALQALSNCPPLTQFFLDCSGLVRTDKKPALCKSYQKLISELWHKKRPSYVVPTSLSHGIKLVNPMFRGYAQQDTQEFLRCLMDQLHEELKEPLTECNMSGEGSDGEERRDGDRSPSEDEFLSCDSGSSSDRGEGGGVGDGELLMQDELKERRVSGSPLRGGSQEMDEDADVDTAAEDGVPERGEEEESAPTPNTETQSQENNQTSMLHLVQIKSLSSKVILAVMCLPAQLLLSARKKKQSHYRSVISDIFDGSILSLVQCLTCDRVSTTVETFQDLSLPIPGKEDLAKLHSSIHQNLPVKTGVCPDTYGSQGWISYIMDSIRRWFWGPMVTLEDCLAAFFAADELKGDNMYSCERCKKLRNGVKYCKVLKLPEILCIHLKRFRHEVMYSFKISSHVSFPLEGLDMRPFLAKESPSQVTTYDLLSVICHHGTAGSGHYIAYCQNVINGQWYEFDDQYVTEVHETVVQNAEAYVLFYRKSSEESVRERQKVVALANMKEPSLLQFYISREWLNKFNTFAEPGPISNHTFLCQHGGIPPNKYHYIDDLVVIVPQNVWEYLYNSFGGGPAVNHLYMCAICQVEIEALAKRRKMEIDTFIKLNKEFQAEEAPTVILCISMQWFREWESFVKGKDNEPPGPIDNSKIGVMKGGHIQLKQGADYGQISEETWQYLLGIYGGGPEIAVRQTVAPADPDSLHGERKIEAETRAL</sequence>
<evidence type="ECO:0000256" key="7">
    <source>
        <dbReference type="ARBA" id="ARBA00022670"/>
    </source>
</evidence>
<evidence type="ECO:0000256" key="14">
    <source>
        <dbReference type="ARBA" id="ARBA00022833"/>
    </source>
</evidence>
<organism evidence="22 23">
    <name type="scientific">Amphiprion ocellaris</name>
    <name type="common">Clown anemonefish</name>
    <dbReference type="NCBI Taxonomy" id="80972"/>
    <lineage>
        <taxon>Eukaryota</taxon>
        <taxon>Metazoa</taxon>
        <taxon>Chordata</taxon>
        <taxon>Craniata</taxon>
        <taxon>Vertebrata</taxon>
        <taxon>Euteleostomi</taxon>
        <taxon>Actinopterygii</taxon>
        <taxon>Neopterygii</taxon>
        <taxon>Teleostei</taxon>
        <taxon>Neoteleostei</taxon>
        <taxon>Acanthomorphata</taxon>
        <taxon>Ovalentaria</taxon>
        <taxon>Pomacentridae</taxon>
        <taxon>Amphiprion</taxon>
    </lineage>
</organism>
<dbReference type="GO" id="GO:0005813">
    <property type="term" value="C:centrosome"/>
    <property type="evidence" value="ECO:0007669"/>
    <property type="project" value="UniProtKB-SubCell"/>
</dbReference>
<dbReference type="Pfam" id="PF00443">
    <property type="entry name" value="UCH"/>
    <property type="match status" value="1"/>
</dbReference>
<dbReference type="FunFam" id="3.30.2230.10:FF:000001">
    <property type="entry name" value="Ubiquitinyl hydrolase 1"/>
    <property type="match status" value="1"/>
</dbReference>
<evidence type="ECO:0000256" key="8">
    <source>
        <dbReference type="ARBA" id="ARBA00022723"/>
    </source>
</evidence>
<evidence type="ECO:0000256" key="5">
    <source>
        <dbReference type="ARBA" id="ARBA00022490"/>
    </source>
</evidence>
<dbReference type="Ensembl" id="ENSAOCT00000036439.1">
    <property type="protein sequence ID" value="ENSAOCP00000035653.1"/>
    <property type="gene ID" value="ENSAOCG00000015727.2"/>
</dbReference>
<comment type="similarity">
    <text evidence="4">Belongs to the peptidase C19 family. USP20/USP33 subfamily.</text>
</comment>
<dbReference type="InterPro" id="IPR050185">
    <property type="entry name" value="Ub_carboxyl-term_hydrolase"/>
</dbReference>
<evidence type="ECO:0000256" key="2">
    <source>
        <dbReference type="ARBA" id="ARBA00004300"/>
    </source>
</evidence>
<evidence type="ECO:0000259" key="20">
    <source>
        <dbReference type="PROSITE" id="PS50271"/>
    </source>
</evidence>
<dbReference type="GO" id="GO:0008270">
    <property type="term" value="F:zinc ion binding"/>
    <property type="evidence" value="ECO:0007669"/>
    <property type="project" value="UniProtKB-KW"/>
</dbReference>
<gene>
    <name evidence="22" type="primary">USP20</name>
</gene>
<keyword evidence="8" id="KW-0479">Metal-binding</keyword>
<dbReference type="SUPFAM" id="SSF54001">
    <property type="entry name" value="Cysteine proteinases"/>
    <property type="match status" value="1"/>
</dbReference>
<dbReference type="EC" id="3.4.19.12" evidence="17"/>
<keyword evidence="9" id="KW-0677">Repeat</keyword>
<comment type="catalytic activity">
    <reaction evidence="1 17">
        <text>Thiol-dependent hydrolysis of ester, thioester, amide, peptide and isopeptide bonds formed by the C-terminal Gly of ubiquitin (a 76-residue protein attached to proteins as an intracellular targeting signal).</text>
        <dbReference type="EC" id="3.4.19.12"/>
    </reaction>
</comment>
<feature type="domain" description="USP" evidence="19">
    <location>
        <begin position="146"/>
        <end position="637"/>
    </location>
</feature>
<keyword evidence="15" id="KW-0206">Cytoskeleton</keyword>
<dbReference type="GeneTree" id="ENSGT00940000158829"/>
<dbReference type="Gene3D" id="3.30.40.10">
    <property type="entry name" value="Zinc/RING finger domain, C3HC4 (zinc finger)"/>
    <property type="match status" value="1"/>
</dbReference>
<evidence type="ECO:0000259" key="19">
    <source>
        <dbReference type="PROSITE" id="PS50235"/>
    </source>
</evidence>
<dbReference type="GO" id="GO:0006897">
    <property type="term" value="P:endocytosis"/>
    <property type="evidence" value="ECO:0007669"/>
    <property type="project" value="UniProtKB-KW"/>
</dbReference>
<name>A0AAQ5X2Y6_AMPOC</name>
<dbReference type="PANTHER" id="PTHR21646:SF13">
    <property type="entry name" value="UBIQUITIN CARBOXYL-TERMINAL HYDROLASE 20"/>
    <property type="match status" value="1"/>
</dbReference>
<evidence type="ECO:0000313" key="23">
    <source>
        <dbReference type="Proteomes" id="UP001501940"/>
    </source>
</evidence>
<feature type="domain" description="DUSP" evidence="21">
    <location>
        <begin position="741"/>
        <end position="843"/>
    </location>
</feature>
<dbReference type="Gene3D" id="3.90.70.10">
    <property type="entry name" value="Cysteine proteinases"/>
    <property type="match status" value="2"/>
</dbReference>
<feature type="compositionally biased region" description="Polar residues" evidence="18">
    <location>
        <begin position="349"/>
        <end position="361"/>
    </location>
</feature>
<dbReference type="SMART" id="SM00290">
    <property type="entry name" value="ZnF_UBP"/>
    <property type="match status" value="1"/>
</dbReference>
<dbReference type="Proteomes" id="UP001501940">
    <property type="component" value="Chromosome 17"/>
</dbReference>
<keyword evidence="6" id="KW-0254">Endocytosis</keyword>
<dbReference type="InterPro" id="IPR028889">
    <property type="entry name" value="USP"/>
</dbReference>
<dbReference type="Pfam" id="PF02148">
    <property type="entry name" value="zf-UBP"/>
    <property type="match status" value="1"/>
</dbReference>
<feature type="compositionally biased region" description="Basic and acidic residues" evidence="18">
    <location>
        <begin position="264"/>
        <end position="275"/>
    </location>
</feature>
<dbReference type="FunFam" id="3.30.2230.10:FF:000002">
    <property type="entry name" value="Ubiquitinyl hydrolase 1"/>
    <property type="match status" value="1"/>
</dbReference>
<evidence type="ECO:0000256" key="1">
    <source>
        <dbReference type="ARBA" id="ARBA00000707"/>
    </source>
</evidence>
<keyword evidence="7 17" id="KW-0645">Protease</keyword>
<dbReference type="InterPro" id="IPR001394">
    <property type="entry name" value="Peptidase_C19_UCH"/>
</dbReference>
<dbReference type="GO" id="GO:0048471">
    <property type="term" value="C:perinuclear region of cytoplasm"/>
    <property type="evidence" value="ECO:0007669"/>
    <property type="project" value="UniProtKB-SubCell"/>
</dbReference>
<evidence type="ECO:0000256" key="15">
    <source>
        <dbReference type="ARBA" id="ARBA00023212"/>
    </source>
</evidence>
<dbReference type="GO" id="GO:0004843">
    <property type="term" value="F:cysteine-type deubiquitinase activity"/>
    <property type="evidence" value="ECO:0007669"/>
    <property type="project" value="UniProtKB-UniRule"/>
</dbReference>
<evidence type="ECO:0000256" key="16">
    <source>
        <dbReference type="PROSITE-ProRule" id="PRU00502"/>
    </source>
</evidence>
<keyword evidence="14" id="KW-0862">Zinc</keyword>
<dbReference type="FunFam" id="3.30.40.10:FF:000065">
    <property type="entry name" value="Ubiquitinyl hydrolase 1"/>
    <property type="match status" value="1"/>
</dbReference>
<evidence type="ECO:0000256" key="3">
    <source>
        <dbReference type="ARBA" id="ARBA00004556"/>
    </source>
</evidence>
<evidence type="ECO:0000256" key="17">
    <source>
        <dbReference type="RuleBase" id="RU366025"/>
    </source>
</evidence>
<feature type="domain" description="UBP-type" evidence="20">
    <location>
        <begin position="5"/>
        <end position="109"/>
    </location>
</feature>
<dbReference type="InterPro" id="IPR006615">
    <property type="entry name" value="Pept_C19_DUSP"/>
</dbReference>
<dbReference type="PROSITE" id="PS50271">
    <property type="entry name" value="ZF_UBP"/>
    <property type="match status" value="1"/>
</dbReference>
<evidence type="ECO:0000256" key="4">
    <source>
        <dbReference type="ARBA" id="ARBA00008269"/>
    </source>
</evidence>
<dbReference type="GO" id="GO:0016579">
    <property type="term" value="P:protein deubiquitination"/>
    <property type="evidence" value="ECO:0007669"/>
    <property type="project" value="InterPro"/>
</dbReference>
<dbReference type="InterPro" id="IPR038765">
    <property type="entry name" value="Papain-like_cys_pep_sf"/>
</dbReference>
<dbReference type="InterPro" id="IPR001607">
    <property type="entry name" value="Znf_UBP"/>
</dbReference>
<reference evidence="22 23" key="1">
    <citation type="submission" date="2022-01" db="EMBL/GenBank/DDBJ databases">
        <title>A chromosome-scale genome assembly of the false clownfish, Amphiprion ocellaris.</title>
        <authorList>
            <person name="Ryu T."/>
        </authorList>
    </citation>
    <scope>NUCLEOTIDE SEQUENCE [LARGE SCALE GENOMIC DNA]</scope>
</reference>